<protein>
    <submittedName>
        <fullName evidence="2">Dabb family protein</fullName>
    </submittedName>
</protein>
<dbReference type="OrthoDB" id="9813140at2"/>
<keyword evidence="3" id="KW-1185">Reference proteome</keyword>
<reference evidence="2 3" key="1">
    <citation type="submission" date="2019-12" db="EMBL/GenBank/DDBJ databases">
        <title>Draft genome sequences Bradyrhizobium cajani AMBPC1010, Bradyrhizobium pachyrhizi AMBPC1040 and Bradyrhizobium yuanmingense ALSPC3051, three plant growth promoting strains isolated from nodules of Cajanus cajan L. in Dominican Republic.</title>
        <authorList>
            <person name="Flores-Felix J.D."/>
            <person name="Araujo J."/>
            <person name="Diaz-Alcantara C."/>
            <person name="Gonzalez-Andres F."/>
            <person name="Velazquez E."/>
        </authorList>
    </citation>
    <scope>NUCLEOTIDE SEQUENCE [LARGE SCALE GENOMIC DNA]</scope>
    <source>
        <strain evidence="2 3">1010</strain>
    </source>
</reference>
<evidence type="ECO:0000259" key="1">
    <source>
        <dbReference type="PROSITE" id="PS51502"/>
    </source>
</evidence>
<dbReference type="AlphaFoldDB" id="A0A844TBE5"/>
<dbReference type="InterPro" id="IPR011008">
    <property type="entry name" value="Dimeric_a/b-barrel"/>
</dbReference>
<gene>
    <name evidence="2" type="ORF">GPL20_25600</name>
</gene>
<organism evidence="2 3">
    <name type="scientific">Bradyrhizobium cajani</name>
    <dbReference type="NCBI Taxonomy" id="1928661"/>
    <lineage>
        <taxon>Bacteria</taxon>
        <taxon>Pseudomonadati</taxon>
        <taxon>Pseudomonadota</taxon>
        <taxon>Alphaproteobacteria</taxon>
        <taxon>Hyphomicrobiales</taxon>
        <taxon>Nitrobacteraceae</taxon>
        <taxon>Bradyrhizobium</taxon>
    </lineage>
</organism>
<dbReference type="Gene3D" id="3.30.70.100">
    <property type="match status" value="1"/>
</dbReference>
<dbReference type="Proteomes" id="UP000449969">
    <property type="component" value="Unassembled WGS sequence"/>
</dbReference>
<feature type="domain" description="Stress-response A/B barrel" evidence="1">
    <location>
        <begin position="2"/>
        <end position="92"/>
    </location>
</feature>
<dbReference type="InterPro" id="IPR013097">
    <property type="entry name" value="Dabb"/>
</dbReference>
<dbReference type="EMBL" id="WQNE01000024">
    <property type="protein sequence ID" value="MVT76387.1"/>
    <property type="molecule type" value="Genomic_DNA"/>
</dbReference>
<evidence type="ECO:0000313" key="2">
    <source>
        <dbReference type="EMBL" id="MVT76387.1"/>
    </source>
</evidence>
<dbReference type="SMART" id="SM00886">
    <property type="entry name" value="Dabb"/>
    <property type="match status" value="1"/>
</dbReference>
<dbReference type="PROSITE" id="PS51502">
    <property type="entry name" value="S_R_A_B_BARREL"/>
    <property type="match status" value="1"/>
</dbReference>
<comment type="caution">
    <text evidence="2">The sequence shown here is derived from an EMBL/GenBank/DDBJ whole genome shotgun (WGS) entry which is preliminary data.</text>
</comment>
<dbReference type="RefSeq" id="WP_157332844.1">
    <property type="nucleotide sequence ID" value="NZ_JANADL010000028.1"/>
</dbReference>
<accession>A0A844TBE5</accession>
<proteinExistence type="predicted"/>
<dbReference type="Pfam" id="PF07876">
    <property type="entry name" value="Dabb"/>
    <property type="match status" value="1"/>
</dbReference>
<evidence type="ECO:0000313" key="3">
    <source>
        <dbReference type="Proteomes" id="UP000449969"/>
    </source>
</evidence>
<name>A0A844TBE5_9BRAD</name>
<sequence length="131" mass="14878">MIRHIVLFTAKDEAHIDRMVDGLSLLTTIPHSRRLEVARNRKTDQLGNEIDVVVYGEFENETELAAYKAHNLYQESIKRVRPLRELRFAADYDAASSPGFSETASNRQSLVSSCAWPEDQPENLKIFGGGW</sequence>
<dbReference type="SUPFAM" id="SSF54909">
    <property type="entry name" value="Dimeric alpha+beta barrel"/>
    <property type="match status" value="1"/>
</dbReference>